<evidence type="ECO:0000313" key="7">
    <source>
        <dbReference type="Proteomes" id="UP000062998"/>
    </source>
</evidence>
<feature type="domain" description="Transglutaminase-like" evidence="3">
    <location>
        <begin position="176"/>
        <end position="307"/>
    </location>
</feature>
<dbReference type="Gene3D" id="3.10.620.30">
    <property type="match status" value="1"/>
</dbReference>
<dbReference type="InterPro" id="IPR002931">
    <property type="entry name" value="Transglutaminase-like"/>
</dbReference>
<dbReference type="Gene3D" id="2.180.10.10">
    <property type="entry name" value="RHS repeat-associated core"/>
    <property type="match status" value="2"/>
</dbReference>
<dbReference type="Pfam" id="PF01841">
    <property type="entry name" value="Transglut_core"/>
    <property type="match status" value="1"/>
</dbReference>
<feature type="domain" description="Teneurin-like YD-shell" evidence="5">
    <location>
        <begin position="1460"/>
        <end position="1559"/>
    </location>
</feature>
<comment type="caution">
    <text evidence="6">The sequence shown here is derived from an EMBL/GenBank/DDBJ whole genome shotgun (WGS) entry which is preliminary data.</text>
</comment>
<evidence type="ECO:0000313" key="6">
    <source>
        <dbReference type="EMBL" id="KWE07082.1"/>
    </source>
</evidence>
<dbReference type="InterPro" id="IPR022385">
    <property type="entry name" value="Rhs_assc_core"/>
</dbReference>
<organism evidence="6 7">
    <name type="scientific">Burkholderia ubonensis</name>
    <dbReference type="NCBI Taxonomy" id="101571"/>
    <lineage>
        <taxon>Bacteria</taxon>
        <taxon>Pseudomonadati</taxon>
        <taxon>Pseudomonadota</taxon>
        <taxon>Betaproteobacteria</taxon>
        <taxon>Burkholderiales</taxon>
        <taxon>Burkholderiaceae</taxon>
        <taxon>Burkholderia</taxon>
        <taxon>Burkholderia cepacia complex</taxon>
    </lineage>
</organism>
<evidence type="ECO:0000259" key="4">
    <source>
        <dbReference type="Pfam" id="PF20148"/>
    </source>
</evidence>
<evidence type="ECO:0000259" key="3">
    <source>
        <dbReference type="Pfam" id="PF01841"/>
    </source>
</evidence>
<dbReference type="InterPro" id="IPR045351">
    <property type="entry name" value="DUF6531"/>
</dbReference>
<dbReference type="PANTHER" id="PTHR32305:SF15">
    <property type="entry name" value="PROTEIN RHSA-RELATED"/>
    <property type="match status" value="1"/>
</dbReference>
<evidence type="ECO:0000259" key="5">
    <source>
        <dbReference type="Pfam" id="PF25023"/>
    </source>
</evidence>
<dbReference type="InterPro" id="IPR031325">
    <property type="entry name" value="RHS_repeat"/>
</dbReference>
<accession>A0A107G896</accession>
<dbReference type="Pfam" id="PF05593">
    <property type="entry name" value="RHS_repeat"/>
    <property type="match status" value="2"/>
</dbReference>
<dbReference type="Proteomes" id="UP000062998">
    <property type="component" value="Unassembled WGS sequence"/>
</dbReference>
<dbReference type="Pfam" id="PF20148">
    <property type="entry name" value="DUF6531"/>
    <property type="match status" value="1"/>
</dbReference>
<dbReference type="InterPro" id="IPR038765">
    <property type="entry name" value="Papain-like_cys_pep_sf"/>
</dbReference>
<keyword evidence="1" id="KW-0677">Repeat</keyword>
<evidence type="ECO:0000256" key="1">
    <source>
        <dbReference type="ARBA" id="ARBA00022737"/>
    </source>
</evidence>
<name>A0A107G896_9BURK</name>
<evidence type="ECO:0000256" key="2">
    <source>
        <dbReference type="SAM" id="MobiDB-lite"/>
    </source>
</evidence>
<proteinExistence type="predicted"/>
<dbReference type="InterPro" id="IPR056823">
    <property type="entry name" value="TEN-like_YD-shell"/>
</dbReference>
<dbReference type="PANTHER" id="PTHR32305">
    <property type="match status" value="1"/>
</dbReference>
<dbReference type="SUPFAM" id="SSF54001">
    <property type="entry name" value="Cysteine proteinases"/>
    <property type="match status" value="1"/>
</dbReference>
<dbReference type="InterPro" id="IPR050708">
    <property type="entry name" value="T6SS_VgrG/RHS"/>
</dbReference>
<protein>
    <submittedName>
        <fullName evidence="6">Uncharacterized protein</fullName>
    </submittedName>
</protein>
<gene>
    <name evidence="6" type="ORF">WL73_09870</name>
</gene>
<feature type="region of interest" description="Disordered" evidence="2">
    <location>
        <begin position="2039"/>
        <end position="2061"/>
    </location>
</feature>
<dbReference type="NCBIfam" id="TIGR01643">
    <property type="entry name" value="YD_repeat_2x"/>
    <property type="match status" value="6"/>
</dbReference>
<reference evidence="6 7" key="1">
    <citation type="submission" date="2015-11" db="EMBL/GenBank/DDBJ databases">
        <title>Expanding the genomic diversity of Burkholderia species for the development of highly accurate diagnostics.</title>
        <authorList>
            <person name="Sahl J."/>
            <person name="Keim P."/>
            <person name="Wagner D."/>
        </authorList>
    </citation>
    <scope>NUCLEOTIDE SEQUENCE [LARGE SCALE GENOMIC DNA]</scope>
    <source>
        <strain evidence="6 7">MSMB2167WGS</strain>
    </source>
</reference>
<dbReference type="EMBL" id="LPIX01000035">
    <property type="protein sequence ID" value="KWE07082.1"/>
    <property type="molecule type" value="Genomic_DNA"/>
</dbReference>
<dbReference type="Pfam" id="PF25023">
    <property type="entry name" value="TEN_YD-shell"/>
    <property type="match status" value="2"/>
</dbReference>
<feature type="domain" description="DUF6531" evidence="4">
    <location>
        <begin position="765"/>
        <end position="828"/>
    </location>
</feature>
<feature type="domain" description="Teneurin-like YD-shell" evidence="5">
    <location>
        <begin position="1675"/>
        <end position="1876"/>
    </location>
</feature>
<sequence>MAFAGTLALSLGAAHAGNIQFSSSTPVVLEKDPVLRAQAASEKAPPIRRSLEPEGKARALAVGEEFLPQPNVLRAVMPPVTPGEALEHDAKVAREMPPGLNANGAIETLPKMNPKRAKGAPEDVHIQNFAEKKPAGSARGAMIGGVTGDSNIVTNIGPVGPASLDELARALRNHPDLIYQYVRNNIELDPVRGIHKGALGAVLDNYGSPADQAVLMQSLLRLSGYDARIVRGVIKLSAQQFSDWFGVPTSNVCAVMNLINQSQIPVYDLNSTQAGNCPGTIAAMTDIAIEHFWVKVNIGGTWYAFDPSYKPHVVKPGIDLGAATGYSAATFLQNATAGATITPDLIRGLNRNNIRSGLETASKNLAAWIRKNKPTATLGDIIGGKAIIPFYAGVVRQAQHPLQDARWTPVEWTDVPPEFKPTVRVRYQGIDQTFTSDAIYGKRLTITFNSANQPILKLDGQAIGAPGGYVAPGADSVVSFGVTHTAYANRFADHAFDQHIKGGGKYLIVNGWGPTGRGLSQHYLKNLEELRAAGNTDDSEAMLGASLGVMGAQWVSQTTNGASITDRLAGTYTVHQHQVGIAGYTDGPYVDLPSNMISSVHLAGDTNLERAVFDSIGAHNSILESTAVNQTSGVSAVSTVKLMDLAMSQGQTIYNAKSANYASVVKPALQNCQAYSTNFQTSLDQGYQLLLPANCQQIENRWTGVGYFVRGLQASRLLGAIISGGYSGGFFTSPIPAPTYNSNTINNSRAPFQQTQYFGPQVVAGDPIDMVHGNFLYEHQDLKTGYGESPASLNFQRSYSSGQKNQNGVLGKGWTHNYDIRIRTASDGFLAMGDRLALDAVGTIVEHKASLDLLNDPTAPAEKFLSAVIAQRWFGDQLVNNSRIVSLGINSDVFSRINGEFSAPPGKAVRLSGDDTAGWTYVNLHGDTYTFKDGKVARFIQPDGKAIDFTWSGDLLTRVENNMRRSLTLTYSNGKLQTVASPQKTVSFAYDGSDNLVSVTDPDGFVTRHEYDKPGRMTKFYEPAFPSTPTVTNVYDTLDRVKTQTSAAGNLYNYYFAGFRSEEIGPGGSARTNYIDSEGNLIQVGDPMGRWTIKDYDGQNRLVRETRPEGNRTEYAYEDDTCVPGIGYVHGCSHNVASVSRYPSPGTSEPVLTERFTYQPSYGKVVTATDARGAITRYEYNVQGFLTKITKPQVDNVAPVKTFTYGLFFISGKTGVFQLTRVDEKIDATRTTATTTDYGADLLPAAITQDADGQKVKTVATYDNEGRLISSQRDGAPKITYTYDKRDNVTSTNASLLGADEIIGYDQSNREVSRGVAIAGGAMVTCKRYNAMGNVVRVWGPAKTAGVAVCPVEAAPTPITDTVYDDHHRVSRVTQNLGAGDGGNRVTDTVYNPDDTVKSVRKAVGTGLEQSYVSYVYNPNGTVALTTDAKGNTTVNLYDGHDRLYRTHYPLEGQPGMADANNYDQYGWDENGNLISHRKRDGQTVTQAFDLLNRLVMRYFPGNVGNVQYGYDLRGLKTSSQYSDGSHTITNSYDGLGQLTQTSSAGKLLRYGYDAAGRVTDIAWPDGFHVAINYDAFSRPLQLLENGTASLAKYSYDPLGRRVQVDLGNGTRTEFAYDNQGFLSGKNHRFTSSTEDWIATFTRNQLGDLKNQSVTNNRYGWTPAVGTSTYSVNALNQYAAVSGSAVKHDLNGNLTGDGVWTYTYDLDNRMKTANRSGTSATLVYDPEGRLAKTTVNGVDTLLLYSGQDLAAEYNSAGAVTRRYVFGPGVDEPLVQYEGAGTTSKSWLYANQQGSIVAQANGSGATTSSQAYGPFGETNGTSASRFGYTGQQYLAPLGLYYYKARMYSPELGRFMQTDPAGYKDDLNWYAYVGNNPVNLADPSGLAAASARGFNNSSLGSSAGFEFSRGGFSNGPSYQVAGVDMYRRPRDEMLLEGGGGGSSFVGGGPTTSGSTAVTAAELRAAGRADFNASRTDALNASGGKCTYCDKGVATAGDHVKSLKSYANDVNEGKITREDAIKQANSPGNITGACTSCNSSKGARELSRTPGPGKWVAPNGFYPE</sequence>
<dbReference type="NCBIfam" id="TIGR03696">
    <property type="entry name" value="Rhs_assc_core"/>
    <property type="match status" value="1"/>
</dbReference>
<dbReference type="InterPro" id="IPR006530">
    <property type="entry name" value="YD"/>
</dbReference>
<dbReference type="Gene3D" id="1.10.30.50">
    <property type="match status" value="1"/>
</dbReference>